<protein>
    <recommendedName>
        <fullName evidence="3">FlgN family protein</fullName>
    </recommendedName>
</protein>
<evidence type="ECO:0000313" key="1">
    <source>
        <dbReference type="EMBL" id="AUW94954.1"/>
    </source>
</evidence>
<dbReference type="RefSeq" id="WP_103375837.1">
    <property type="nucleotide sequence ID" value="NZ_CP133983.1"/>
</dbReference>
<name>A0ABN5H363_9FIRM</name>
<dbReference type="EMBL" id="CP019454">
    <property type="protein sequence ID" value="AUW94954.1"/>
    <property type="molecule type" value="Genomic_DNA"/>
</dbReference>
<evidence type="ECO:0000313" key="2">
    <source>
        <dbReference type="Proteomes" id="UP000325292"/>
    </source>
</evidence>
<reference evidence="1 2" key="1">
    <citation type="journal article" date="2019" name="Sci. Rep.">
        <title>Sulfobacillus thermotolerans: new insights into resistance and metabolic capacities of acidophilic chemolithotrophs.</title>
        <authorList>
            <person name="Panyushkina A.E."/>
            <person name="Babenko V.V."/>
            <person name="Nikitina A.S."/>
            <person name="Selezneva O.V."/>
            <person name="Tsaplina I.A."/>
            <person name="Letarova M.A."/>
            <person name="Kostryukova E.S."/>
            <person name="Letarov A.V."/>
        </authorList>
    </citation>
    <scope>NUCLEOTIDE SEQUENCE [LARGE SCALE GENOMIC DNA]</scope>
    <source>
        <strain evidence="1 2">Kr1</strain>
    </source>
</reference>
<sequence>MTVFETIMDALTQLEELTERKIEAATQRNSTVLLQLLQSELDPLTQVNRYLFDIARLTDEERDVLRRHAEHWQARSQLLSTVLQSQLGYCDFVLTLLGQSQQPSVNVNF</sequence>
<proteinExistence type="predicted"/>
<gene>
    <name evidence="1" type="ORF">BXT84_14155</name>
</gene>
<evidence type="ECO:0008006" key="3">
    <source>
        <dbReference type="Google" id="ProtNLM"/>
    </source>
</evidence>
<dbReference type="Proteomes" id="UP000325292">
    <property type="component" value="Chromosome"/>
</dbReference>
<keyword evidence="2" id="KW-1185">Reference proteome</keyword>
<accession>A0ABN5H363</accession>
<organism evidence="1 2">
    <name type="scientific">Sulfobacillus thermotolerans</name>
    <dbReference type="NCBI Taxonomy" id="338644"/>
    <lineage>
        <taxon>Bacteria</taxon>
        <taxon>Bacillati</taxon>
        <taxon>Bacillota</taxon>
        <taxon>Clostridia</taxon>
        <taxon>Eubacteriales</taxon>
        <taxon>Clostridiales Family XVII. Incertae Sedis</taxon>
        <taxon>Sulfobacillus</taxon>
    </lineage>
</organism>